<dbReference type="EMBL" id="OC916294">
    <property type="protein sequence ID" value="CAD7643803.1"/>
    <property type="molecule type" value="Genomic_DNA"/>
</dbReference>
<dbReference type="InterPro" id="IPR050467">
    <property type="entry name" value="LRFN"/>
</dbReference>
<keyword evidence="4" id="KW-1015">Disulfide bond</keyword>
<keyword evidence="1" id="KW-0433">Leucine-rich repeat</keyword>
<name>A0A7R9QGX4_9ACAR</name>
<dbReference type="SMART" id="SM00369">
    <property type="entry name" value="LRR_TYP"/>
    <property type="match status" value="6"/>
</dbReference>
<dbReference type="InterPro" id="IPR003599">
    <property type="entry name" value="Ig_sub"/>
</dbReference>
<keyword evidence="7" id="KW-0472">Membrane</keyword>
<evidence type="ECO:0000313" key="11">
    <source>
        <dbReference type="Proteomes" id="UP000728032"/>
    </source>
</evidence>
<evidence type="ECO:0000256" key="6">
    <source>
        <dbReference type="SAM" id="MobiDB-lite"/>
    </source>
</evidence>
<dbReference type="SUPFAM" id="SSF48726">
    <property type="entry name" value="Immunoglobulin"/>
    <property type="match status" value="1"/>
</dbReference>
<dbReference type="Gene3D" id="3.80.10.10">
    <property type="entry name" value="Ribonuclease Inhibitor"/>
    <property type="match status" value="2"/>
</dbReference>
<dbReference type="EMBL" id="CAJPVJ010001469">
    <property type="protein sequence ID" value="CAG2164780.1"/>
    <property type="molecule type" value="Genomic_DNA"/>
</dbReference>
<evidence type="ECO:0000256" key="8">
    <source>
        <dbReference type="SAM" id="SignalP"/>
    </source>
</evidence>
<keyword evidence="3" id="KW-0677">Repeat</keyword>
<feature type="compositionally biased region" description="Polar residues" evidence="6">
    <location>
        <begin position="594"/>
        <end position="621"/>
    </location>
</feature>
<dbReference type="PROSITE" id="PS51450">
    <property type="entry name" value="LRR"/>
    <property type="match status" value="1"/>
</dbReference>
<dbReference type="SUPFAM" id="SSF52058">
    <property type="entry name" value="L domain-like"/>
    <property type="match status" value="1"/>
</dbReference>
<dbReference type="InterPro" id="IPR013098">
    <property type="entry name" value="Ig_I-set"/>
</dbReference>
<dbReference type="InterPro" id="IPR013783">
    <property type="entry name" value="Ig-like_fold"/>
</dbReference>
<dbReference type="InterPro" id="IPR007110">
    <property type="entry name" value="Ig-like_dom"/>
</dbReference>
<feature type="domain" description="Ig-like" evidence="9">
    <location>
        <begin position="283"/>
        <end position="382"/>
    </location>
</feature>
<keyword evidence="7" id="KW-0812">Transmembrane</keyword>
<dbReference type="PANTHER" id="PTHR45842">
    <property type="entry name" value="SYNAPTIC ADHESION-LIKE MOLECULE SALM"/>
    <property type="match status" value="1"/>
</dbReference>
<feature type="region of interest" description="Disordered" evidence="6">
    <location>
        <begin position="594"/>
        <end position="655"/>
    </location>
</feature>
<dbReference type="Pfam" id="PF07679">
    <property type="entry name" value="I-set"/>
    <property type="match status" value="1"/>
</dbReference>
<keyword evidence="11" id="KW-1185">Reference proteome</keyword>
<dbReference type="PROSITE" id="PS50835">
    <property type="entry name" value="IG_LIKE"/>
    <property type="match status" value="1"/>
</dbReference>
<evidence type="ECO:0000256" key="5">
    <source>
        <dbReference type="ARBA" id="ARBA00023180"/>
    </source>
</evidence>
<evidence type="ECO:0000256" key="4">
    <source>
        <dbReference type="ARBA" id="ARBA00023157"/>
    </source>
</evidence>
<dbReference type="InterPro" id="IPR032675">
    <property type="entry name" value="LRR_dom_sf"/>
</dbReference>
<evidence type="ECO:0000259" key="9">
    <source>
        <dbReference type="PROSITE" id="PS50835"/>
    </source>
</evidence>
<dbReference type="OrthoDB" id="643377at2759"/>
<dbReference type="InterPro" id="IPR001611">
    <property type="entry name" value="Leu-rich_rpt"/>
</dbReference>
<protein>
    <recommendedName>
        <fullName evidence="9">Ig-like domain-containing protein</fullName>
    </recommendedName>
</protein>
<proteinExistence type="predicted"/>
<keyword evidence="2 8" id="KW-0732">Signal</keyword>
<gene>
    <name evidence="10" type="ORF">ONB1V03_LOCUS4329</name>
</gene>
<reference evidence="10" key="1">
    <citation type="submission" date="2020-11" db="EMBL/GenBank/DDBJ databases">
        <authorList>
            <person name="Tran Van P."/>
        </authorList>
    </citation>
    <scope>NUCLEOTIDE SEQUENCE</scope>
</reference>
<evidence type="ECO:0000313" key="10">
    <source>
        <dbReference type="EMBL" id="CAD7643803.1"/>
    </source>
</evidence>
<sequence length="655" mass="72436">MPSTQQTSISHLMCTLVPKQTLKVLLLTLLLTVTQVPWAESTNTCPSMCSCIWRNGKQTAMCEKQSLISIPSGISSGTQVLSLNKNNFQILPSKVFQERGLINLQKVFLAECKLGVIAEDAFTQLTNLIELDLSDNLLTQVPTKPLRDAFNLRRLLLNQNPIQVIKSEAFLPLNGLKYLDLSGSQIDLIEPGAFRGLDKLEFLKLDSNRLTTLPITVVADLPPLYSFDLHKNQWNCDCDLRASREWMLRNNVPQSIPPTCQTPQRVSGLMWNSLDIDDFACAPDIISTATEVTKYVGANATLSCVVKGLPQPKIYWYVDDGFYRNLSSHLVRGEKFFLYEEKSEGIVNSMLTIAGLEESDSQSFICSAENRAGIATKNFTITVMPLPFGVVSGWSKVEVAGAVVGILSSLVFIFVLVTIFLIRSRRAHHPPDDKPSPISVLKNLSPGVKCESSGLKSHVTVIGKDGIDKKPENGNHSSGYGSGGNGYNESHFTSQMMPTIGYQNQSQLSVGNQSFTQLAPDVSQQYNYNYDNYQEVYDADGYCTGLPASVAAQAFPPSYHNYQNHTFEDDQTSQQMAYDPQSYPIQYPMSTNQYLPQESLPQPSNPSNPAVQQQWKRSPTVAQVVGAGQPTVVRYSPDEGYAEEPAPFHLEGTEV</sequence>
<dbReference type="Pfam" id="PF13855">
    <property type="entry name" value="LRR_8"/>
    <property type="match status" value="2"/>
</dbReference>
<evidence type="ECO:0000256" key="3">
    <source>
        <dbReference type="ARBA" id="ARBA00022737"/>
    </source>
</evidence>
<dbReference type="Proteomes" id="UP000728032">
    <property type="component" value="Unassembled WGS sequence"/>
</dbReference>
<feature type="chain" id="PRO_5035593158" description="Ig-like domain-containing protein" evidence="8">
    <location>
        <begin position="42"/>
        <end position="655"/>
    </location>
</feature>
<feature type="region of interest" description="Disordered" evidence="6">
    <location>
        <begin position="465"/>
        <end position="485"/>
    </location>
</feature>
<dbReference type="InterPro" id="IPR036179">
    <property type="entry name" value="Ig-like_dom_sf"/>
</dbReference>
<feature type="signal peptide" evidence="8">
    <location>
        <begin position="1"/>
        <end position="41"/>
    </location>
</feature>
<evidence type="ECO:0000256" key="7">
    <source>
        <dbReference type="SAM" id="Phobius"/>
    </source>
</evidence>
<dbReference type="PANTHER" id="PTHR45842:SF12">
    <property type="entry name" value="KEKKON 5, ISOFORM A"/>
    <property type="match status" value="1"/>
</dbReference>
<keyword evidence="7" id="KW-1133">Transmembrane helix</keyword>
<dbReference type="InterPro" id="IPR003591">
    <property type="entry name" value="Leu-rich_rpt_typical-subtyp"/>
</dbReference>
<evidence type="ECO:0000256" key="1">
    <source>
        <dbReference type="ARBA" id="ARBA00022614"/>
    </source>
</evidence>
<keyword evidence="5" id="KW-0325">Glycoprotein</keyword>
<dbReference type="AlphaFoldDB" id="A0A7R9QGX4"/>
<dbReference type="SMART" id="SM00409">
    <property type="entry name" value="IG"/>
    <property type="match status" value="1"/>
</dbReference>
<accession>A0A7R9QGX4</accession>
<dbReference type="Gene3D" id="2.60.40.10">
    <property type="entry name" value="Immunoglobulins"/>
    <property type="match status" value="1"/>
</dbReference>
<organism evidence="10">
    <name type="scientific">Oppiella nova</name>
    <dbReference type="NCBI Taxonomy" id="334625"/>
    <lineage>
        <taxon>Eukaryota</taxon>
        <taxon>Metazoa</taxon>
        <taxon>Ecdysozoa</taxon>
        <taxon>Arthropoda</taxon>
        <taxon>Chelicerata</taxon>
        <taxon>Arachnida</taxon>
        <taxon>Acari</taxon>
        <taxon>Acariformes</taxon>
        <taxon>Sarcoptiformes</taxon>
        <taxon>Oribatida</taxon>
        <taxon>Brachypylina</taxon>
        <taxon>Oppioidea</taxon>
        <taxon>Oppiidae</taxon>
        <taxon>Oppiella</taxon>
    </lineage>
</organism>
<feature type="transmembrane region" description="Helical" evidence="7">
    <location>
        <begin position="399"/>
        <end position="422"/>
    </location>
</feature>
<dbReference type="FunFam" id="3.80.10.10:FF:000082">
    <property type="entry name" value="Leucine-rich repeat-containing 24"/>
    <property type="match status" value="1"/>
</dbReference>
<evidence type="ECO:0000256" key="2">
    <source>
        <dbReference type="ARBA" id="ARBA00022729"/>
    </source>
</evidence>